<name>A0ABW2TR73_9PSEU</name>
<dbReference type="EMBL" id="JBHTEY010000004">
    <property type="protein sequence ID" value="MFC7616302.1"/>
    <property type="molecule type" value="Genomic_DNA"/>
</dbReference>
<gene>
    <name evidence="2" type="ORF">ACFQV2_25350</name>
</gene>
<evidence type="ECO:0000313" key="3">
    <source>
        <dbReference type="Proteomes" id="UP001596512"/>
    </source>
</evidence>
<sequence>MRERGWVHHIPRLMLLGNHALQRGYSPPSSPTGSPRRSSTASRGSCRRTSSG</sequence>
<proteinExistence type="predicted"/>
<reference evidence="3" key="1">
    <citation type="journal article" date="2019" name="Int. J. Syst. Evol. Microbiol.">
        <title>The Global Catalogue of Microorganisms (GCM) 10K type strain sequencing project: providing services to taxonomists for standard genome sequencing and annotation.</title>
        <authorList>
            <consortium name="The Broad Institute Genomics Platform"/>
            <consortium name="The Broad Institute Genome Sequencing Center for Infectious Disease"/>
            <person name="Wu L."/>
            <person name="Ma J."/>
        </authorList>
    </citation>
    <scope>NUCLEOTIDE SEQUENCE [LARGE SCALE GENOMIC DNA]</scope>
    <source>
        <strain evidence="3">JCM 17695</strain>
    </source>
</reference>
<comment type="caution">
    <text evidence="2">The sequence shown here is derived from an EMBL/GenBank/DDBJ whole genome shotgun (WGS) entry which is preliminary data.</text>
</comment>
<feature type="compositionally biased region" description="Low complexity" evidence="1">
    <location>
        <begin position="23"/>
        <end position="44"/>
    </location>
</feature>
<dbReference type="Proteomes" id="UP001596512">
    <property type="component" value="Unassembled WGS sequence"/>
</dbReference>
<evidence type="ECO:0000313" key="2">
    <source>
        <dbReference type="EMBL" id="MFC7616302.1"/>
    </source>
</evidence>
<evidence type="ECO:0000256" key="1">
    <source>
        <dbReference type="SAM" id="MobiDB-lite"/>
    </source>
</evidence>
<keyword evidence="3" id="KW-1185">Reference proteome</keyword>
<protein>
    <submittedName>
        <fullName evidence="2">Uncharacterized protein</fullName>
    </submittedName>
</protein>
<feature type="region of interest" description="Disordered" evidence="1">
    <location>
        <begin position="21"/>
        <end position="52"/>
    </location>
</feature>
<organism evidence="2 3">
    <name type="scientific">Actinokineospora soli</name>
    <dbReference type="NCBI Taxonomy" id="1048753"/>
    <lineage>
        <taxon>Bacteria</taxon>
        <taxon>Bacillati</taxon>
        <taxon>Actinomycetota</taxon>
        <taxon>Actinomycetes</taxon>
        <taxon>Pseudonocardiales</taxon>
        <taxon>Pseudonocardiaceae</taxon>
        <taxon>Actinokineospora</taxon>
    </lineage>
</organism>
<accession>A0ABW2TR73</accession>
<dbReference type="Gene3D" id="1.10.579.10">
    <property type="entry name" value="DNA Cyclobutane Dipyrimidine Photolyase, subunit A, domain 3"/>
    <property type="match status" value="1"/>
</dbReference>